<comment type="caution">
    <text evidence="3">The sequence shown here is derived from an EMBL/GenBank/DDBJ whole genome shotgun (WGS) entry which is preliminary data.</text>
</comment>
<dbReference type="GO" id="GO:0071933">
    <property type="term" value="F:Arp2/3 complex binding"/>
    <property type="evidence" value="ECO:0007669"/>
    <property type="project" value="TreeGrafter"/>
</dbReference>
<dbReference type="Proteomes" id="UP000187013">
    <property type="component" value="Unassembled WGS sequence"/>
</dbReference>
<evidence type="ECO:0000313" key="4">
    <source>
        <dbReference type="Proteomes" id="UP000187013"/>
    </source>
</evidence>
<organism evidence="3 4">
    <name type="scientific">Zygosaccharomyces rouxii</name>
    <dbReference type="NCBI Taxonomy" id="4956"/>
    <lineage>
        <taxon>Eukaryota</taxon>
        <taxon>Fungi</taxon>
        <taxon>Dikarya</taxon>
        <taxon>Ascomycota</taxon>
        <taxon>Saccharomycotina</taxon>
        <taxon>Saccharomycetes</taxon>
        <taxon>Saccharomycetales</taxon>
        <taxon>Saccharomycetaceae</taxon>
        <taxon>Zygosaccharomyces</taxon>
    </lineage>
</organism>
<dbReference type="InterPro" id="IPR018556">
    <property type="entry name" value="SPIN90/Ldb17_LRD"/>
</dbReference>
<accession>A0A1Q3A3Q3</accession>
<feature type="region of interest" description="Disordered" evidence="1">
    <location>
        <begin position="399"/>
        <end position="464"/>
    </location>
</feature>
<dbReference type="GO" id="GO:0000147">
    <property type="term" value="P:actin cortical patch assembly"/>
    <property type="evidence" value="ECO:0007669"/>
    <property type="project" value="TreeGrafter"/>
</dbReference>
<evidence type="ECO:0000313" key="3">
    <source>
        <dbReference type="EMBL" id="GAV50253.1"/>
    </source>
</evidence>
<feature type="compositionally biased region" description="Polar residues" evidence="1">
    <location>
        <begin position="405"/>
        <end position="434"/>
    </location>
</feature>
<dbReference type="Pfam" id="PF09431">
    <property type="entry name" value="SPIN90_LRD"/>
    <property type="match status" value="1"/>
</dbReference>
<proteinExistence type="predicted"/>
<dbReference type="InterPro" id="IPR030125">
    <property type="entry name" value="SPIN90/Ldb17"/>
</dbReference>
<dbReference type="GO" id="GO:0051666">
    <property type="term" value="P:actin cortical patch localization"/>
    <property type="evidence" value="ECO:0007669"/>
    <property type="project" value="TreeGrafter"/>
</dbReference>
<dbReference type="EMBL" id="BDGX01000021">
    <property type="protein sequence ID" value="GAV50253.1"/>
    <property type="molecule type" value="Genomic_DNA"/>
</dbReference>
<dbReference type="GO" id="GO:0006897">
    <property type="term" value="P:endocytosis"/>
    <property type="evidence" value="ECO:0007669"/>
    <property type="project" value="TreeGrafter"/>
</dbReference>
<dbReference type="PANTHER" id="PTHR13357">
    <property type="entry name" value="SH3 ADAPTER PROTEIN SPIN90 NCK INTERACTING PROTEIN WITH SH3 DOMAIN"/>
    <property type="match status" value="1"/>
</dbReference>
<feature type="domain" description="SPIN90/Ldb17 leucine-rich" evidence="2">
    <location>
        <begin position="218"/>
        <end position="355"/>
    </location>
</feature>
<dbReference type="eggNOG" id="KOG4035">
    <property type="taxonomic scope" value="Eukaryota"/>
</dbReference>
<dbReference type="GO" id="GO:0030479">
    <property type="term" value="C:actin cortical patch"/>
    <property type="evidence" value="ECO:0007669"/>
    <property type="project" value="TreeGrafter"/>
</dbReference>
<reference evidence="3 4" key="1">
    <citation type="submission" date="2016-08" db="EMBL/GenBank/DDBJ databases">
        <title>Draft genome sequence of allopolyploid Zygosaccharomyces rouxii.</title>
        <authorList>
            <person name="Watanabe J."/>
            <person name="Uehara K."/>
            <person name="Mogi Y."/>
            <person name="Tsukioka Y."/>
        </authorList>
    </citation>
    <scope>NUCLEOTIDE SEQUENCE [LARGE SCALE GENOMIC DNA]</scope>
    <source>
        <strain evidence="3 4">NBRC 110957</strain>
    </source>
</reference>
<name>A0A1Q3A3Q3_ZYGRO</name>
<sequence length="464" mass="54438">MILDPSAPHPHVHTDDEVLEFWEMMERMVELTDVSQGEANAALVGYVKRACDNYMVYINSDTDLCRMAAIFIDSKVFKQREEFCLSKLLSLLSIDLLELNMKFLIAYILLWDSKNNLNSLDTMLNYQGFNVFYNTCYTQFAYLIKYGEQQEQRYNLHESAEIELRIIDDMKQISTVLLDLLFQIFKYCKCTMENVQMIDDFFVYYLMATMKSDSVNDNDMFNNVKFRLSLALNEQYMMFSRDYEIENKVYKYLCNDTMHTDFPELFLLKFNRAQDSTLKIMMCKILHLILNSTNDHVSMNFFYTNDLNVFVDVMIRELQNISDNDELLRNYYLRVLTPLLKNTELCNTHYKKDEINNLLHYLTRVDNICGTDVPTQEQQLTLKLANKCLNQVPWLETNGDDWDSDSTSARSSITGITPVTNSTPTDRQPRQLYSNPEMVYSAESLGRRKTRPPPPPPARKVRMP</sequence>
<dbReference type="OrthoDB" id="445362at2759"/>
<dbReference type="PANTHER" id="PTHR13357:SF1">
    <property type="entry name" value="NCK-INTERACTING PROTEIN WITH SH3 DOMAIN"/>
    <property type="match status" value="1"/>
</dbReference>
<protein>
    <recommendedName>
        <fullName evidence="2">SPIN90/Ldb17 leucine-rich domain-containing protein</fullName>
    </recommendedName>
</protein>
<gene>
    <name evidence="3" type="ORF">ZYGR_0U01090</name>
</gene>
<evidence type="ECO:0000259" key="2">
    <source>
        <dbReference type="Pfam" id="PF09431"/>
    </source>
</evidence>
<evidence type="ECO:0000256" key="1">
    <source>
        <dbReference type="SAM" id="MobiDB-lite"/>
    </source>
</evidence>
<dbReference type="AlphaFoldDB" id="A0A1Q3A3Q3"/>